<evidence type="ECO:0000256" key="2">
    <source>
        <dbReference type="ARBA" id="ARBA00022777"/>
    </source>
</evidence>
<protein>
    <recommendedName>
        <fullName evidence="3">Carbohydrate kinase PfkB domain-containing protein</fullName>
    </recommendedName>
</protein>
<reference evidence="4 5" key="1">
    <citation type="submission" date="2018-01" db="EMBL/GenBank/DDBJ databases">
        <title>Metagenomic assembled genomes from two thermal pools in the Uzon Caldera, Kamchatka, Russia.</title>
        <authorList>
            <person name="Wilkins L."/>
            <person name="Ettinger C."/>
        </authorList>
    </citation>
    <scope>NUCLEOTIDE SEQUENCE [LARGE SCALE GENOMIC DNA]</scope>
    <source>
        <strain evidence="4">ARK-10</strain>
    </source>
</reference>
<dbReference type="PROSITE" id="PS00584">
    <property type="entry name" value="PFKB_KINASES_2"/>
    <property type="match status" value="1"/>
</dbReference>
<dbReference type="Gene3D" id="3.40.1190.20">
    <property type="match status" value="1"/>
</dbReference>
<dbReference type="AlphaFoldDB" id="A0A2J6X7X0"/>
<dbReference type="Pfam" id="PF00294">
    <property type="entry name" value="PfkB"/>
    <property type="match status" value="1"/>
</dbReference>
<dbReference type="PANTHER" id="PTHR10584">
    <property type="entry name" value="SUGAR KINASE"/>
    <property type="match status" value="1"/>
</dbReference>
<proteinExistence type="predicted"/>
<sequence length="287" mass="32179">MRRILVLGENAIDVKLRLKSLVLTDDENHIPEETSISFGGTGVNFSYALKILSETPVYFTPISLDAFGRSIRQFLEQNNISFFDYSSNKPTPVVVSIISENTRITIASIKGTSYVDISFDIFLNANLHYDFVYVSGGLLTEENPQEETLKIVKHIKQMGYKMFFDPQVRIGKNIPNFVKTCEEIFSYSDFILANEKEITAFNKGLIEDFLESGGVLVEKRGKSGAKLITNSKELEVKGREFKTLNVVGAGDVFNAAFVKSIVNNNSLKESLEFANEFASHYVEKGFS</sequence>
<dbReference type="GO" id="GO:0005829">
    <property type="term" value="C:cytosol"/>
    <property type="evidence" value="ECO:0007669"/>
    <property type="project" value="TreeGrafter"/>
</dbReference>
<comment type="caution">
    <text evidence="4">The sequence shown here is derived from an EMBL/GenBank/DDBJ whole genome shotgun (WGS) entry which is preliminary data.</text>
</comment>
<dbReference type="RefSeq" id="WP_424586513.1">
    <property type="nucleotide sequence ID" value="NZ_JBNAUB010000003.1"/>
</dbReference>
<name>A0A2J6X7X0_9BACT</name>
<evidence type="ECO:0000313" key="5">
    <source>
        <dbReference type="Proteomes" id="UP000236910"/>
    </source>
</evidence>
<accession>A0A2J6X7X0</accession>
<keyword evidence="2" id="KW-0418">Kinase</keyword>
<dbReference type="Proteomes" id="UP000236910">
    <property type="component" value="Unassembled WGS sequence"/>
</dbReference>
<evidence type="ECO:0000256" key="1">
    <source>
        <dbReference type="ARBA" id="ARBA00022679"/>
    </source>
</evidence>
<dbReference type="PANTHER" id="PTHR10584:SF166">
    <property type="entry name" value="RIBOKINASE"/>
    <property type="match status" value="1"/>
</dbReference>
<gene>
    <name evidence="4" type="ORF">C0175_02245</name>
</gene>
<dbReference type="InterPro" id="IPR011611">
    <property type="entry name" value="PfkB_dom"/>
</dbReference>
<dbReference type="InterPro" id="IPR002173">
    <property type="entry name" value="Carboh/pur_kinase_PfkB_CS"/>
</dbReference>
<dbReference type="SUPFAM" id="SSF53613">
    <property type="entry name" value="Ribokinase-like"/>
    <property type="match status" value="1"/>
</dbReference>
<evidence type="ECO:0000259" key="3">
    <source>
        <dbReference type="Pfam" id="PF00294"/>
    </source>
</evidence>
<dbReference type="InterPro" id="IPR029056">
    <property type="entry name" value="Ribokinase-like"/>
</dbReference>
<organism evidence="4 5">
    <name type="scientific">Caldisericum exile</name>
    <dbReference type="NCBI Taxonomy" id="693075"/>
    <lineage>
        <taxon>Bacteria</taxon>
        <taxon>Pseudomonadati</taxon>
        <taxon>Caldisericota/Cryosericota group</taxon>
        <taxon>Caldisericota</taxon>
        <taxon>Caldisericia</taxon>
        <taxon>Caldisericales</taxon>
        <taxon>Caldisericaceae</taxon>
        <taxon>Caldisericum</taxon>
    </lineage>
</organism>
<feature type="domain" description="Carbohydrate kinase PfkB" evidence="3">
    <location>
        <begin position="1"/>
        <end position="284"/>
    </location>
</feature>
<keyword evidence="1" id="KW-0808">Transferase</keyword>
<dbReference type="GO" id="GO:0016301">
    <property type="term" value="F:kinase activity"/>
    <property type="evidence" value="ECO:0007669"/>
    <property type="project" value="UniProtKB-KW"/>
</dbReference>
<dbReference type="EMBL" id="PNIX01000130">
    <property type="protein sequence ID" value="PMP83184.1"/>
    <property type="molecule type" value="Genomic_DNA"/>
</dbReference>
<evidence type="ECO:0000313" key="4">
    <source>
        <dbReference type="EMBL" id="PMP83184.1"/>
    </source>
</evidence>